<dbReference type="Proteomes" id="UP000264120">
    <property type="component" value="Chromosome"/>
</dbReference>
<sequence length="40" mass="4481">MGRPFVPWHIGRKALDRTHGSYDVLRPLGGSMPAMMPEDT</sequence>
<keyword evidence="2" id="KW-1185">Reference proteome</keyword>
<name>A0A347WDS8_9PROT</name>
<gene>
    <name evidence="1" type="ORF">CD178_02270</name>
</gene>
<reference evidence="1 2" key="1">
    <citation type="submission" date="2017-08" db="EMBL/GenBank/DDBJ databases">
        <title>Complete genome sequence of Gluconacetobacter saccharivorans CV1 isolated from Fermented Vinegar.</title>
        <authorList>
            <person name="Kim S.-Y."/>
        </authorList>
    </citation>
    <scope>NUCLEOTIDE SEQUENCE [LARGE SCALE GENOMIC DNA]</scope>
    <source>
        <strain evidence="1 2">CV1</strain>
    </source>
</reference>
<dbReference type="KEGG" id="ksc:CD178_02270"/>
<protein>
    <submittedName>
        <fullName evidence="1">Uncharacterized protein</fullName>
    </submittedName>
</protein>
<accession>A0A347WDS8</accession>
<proteinExistence type="predicted"/>
<dbReference type="AlphaFoldDB" id="A0A347WDS8"/>
<dbReference type="EMBL" id="CP023036">
    <property type="protein sequence ID" value="AXY23021.1"/>
    <property type="molecule type" value="Genomic_DNA"/>
</dbReference>
<evidence type="ECO:0000313" key="2">
    <source>
        <dbReference type="Proteomes" id="UP000264120"/>
    </source>
</evidence>
<organism evidence="1 2">
    <name type="scientific">Komagataeibacter saccharivorans</name>
    <dbReference type="NCBI Taxonomy" id="265959"/>
    <lineage>
        <taxon>Bacteria</taxon>
        <taxon>Pseudomonadati</taxon>
        <taxon>Pseudomonadota</taxon>
        <taxon>Alphaproteobacteria</taxon>
        <taxon>Acetobacterales</taxon>
        <taxon>Acetobacteraceae</taxon>
        <taxon>Komagataeibacter</taxon>
    </lineage>
</organism>
<evidence type="ECO:0000313" key="1">
    <source>
        <dbReference type="EMBL" id="AXY23021.1"/>
    </source>
</evidence>